<protein>
    <recommendedName>
        <fullName evidence="6">Zn(2)-C6 fungal-type domain-containing protein</fullName>
    </recommendedName>
</protein>
<feature type="region of interest" description="Disordered" evidence="5">
    <location>
        <begin position="98"/>
        <end position="146"/>
    </location>
</feature>
<evidence type="ECO:0000259" key="6">
    <source>
        <dbReference type="PROSITE" id="PS50048"/>
    </source>
</evidence>
<evidence type="ECO:0000256" key="4">
    <source>
        <dbReference type="ARBA" id="ARBA00023242"/>
    </source>
</evidence>
<dbReference type="SUPFAM" id="SSF57701">
    <property type="entry name" value="Zn2/Cys6 DNA-binding domain"/>
    <property type="match status" value="1"/>
</dbReference>
<feature type="compositionally biased region" description="Low complexity" evidence="5">
    <location>
        <begin position="30"/>
        <end position="40"/>
    </location>
</feature>
<dbReference type="SMART" id="SM00066">
    <property type="entry name" value="GAL4"/>
    <property type="match status" value="1"/>
</dbReference>
<feature type="compositionally biased region" description="Polar residues" evidence="5">
    <location>
        <begin position="1"/>
        <end position="29"/>
    </location>
</feature>
<sequence>MDSSSSRATEPRLSTSSSSRAKPSGAKQTSPTASSRSVSSGFDQSLLQPVVRSKRTPIACTECRRRQVKCSGTSPRCERCEKKGVKCEYIPCNVQRSSSMGPVSAQPPQSSPTLPAYASSRSSHSAHSAPLAWQDQTRDQHGYFPDPTYASRDAWHGHASVSASYASNQRYPQQPMQSAAMYGGMGYSQAYEAGAPYDQAVPTQVGSPHQYTGQGFVASPEQGYSSDPSYDAYGQFGQGVPTGDMRYNYPSGSNYQGGQHMSLPADHRSGAYLSQYYQGGQESYDTSLRGPLPDNTVPDWSDPAKMAYSAYQGQKYP</sequence>
<dbReference type="OrthoDB" id="2260578at2759"/>
<dbReference type="HOGENOM" id="CLU_877155_0_0_1"/>
<keyword evidence="3" id="KW-0804">Transcription</keyword>
<dbReference type="GO" id="GO:0045944">
    <property type="term" value="P:positive regulation of transcription by RNA polymerase II"/>
    <property type="evidence" value="ECO:0007669"/>
    <property type="project" value="TreeGrafter"/>
</dbReference>
<evidence type="ECO:0000256" key="5">
    <source>
        <dbReference type="SAM" id="MobiDB-lite"/>
    </source>
</evidence>
<keyword evidence="4" id="KW-0539">Nucleus</keyword>
<dbReference type="Proteomes" id="UP000016930">
    <property type="component" value="Unassembled WGS sequence"/>
</dbReference>
<feature type="domain" description="Zn(2)-C6 fungal-type" evidence="6">
    <location>
        <begin position="59"/>
        <end position="89"/>
    </location>
</feature>
<keyword evidence="8" id="KW-1185">Reference proteome</keyword>
<name>M2PW43_CERS8</name>
<dbReference type="Gene3D" id="4.10.240.10">
    <property type="entry name" value="Zn(2)-C6 fungal-type DNA-binding domain"/>
    <property type="match status" value="1"/>
</dbReference>
<keyword evidence="2" id="KW-0238">DNA-binding</keyword>
<organism evidence="7 8">
    <name type="scientific">Ceriporiopsis subvermispora (strain B)</name>
    <name type="common">White-rot fungus</name>
    <name type="synonym">Gelatoporia subvermispora</name>
    <dbReference type="NCBI Taxonomy" id="914234"/>
    <lineage>
        <taxon>Eukaryota</taxon>
        <taxon>Fungi</taxon>
        <taxon>Dikarya</taxon>
        <taxon>Basidiomycota</taxon>
        <taxon>Agaricomycotina</taxon>
        <taxon>Agaricomycetes</taxon>
        <taxon>Polyporales</taxon>
        <taxon>Gelatoporiaceae</taxon>
        <taxon>Gelatoporia</taxon>
    </lineage>
</organism>
<feature type="region of interest" description="Disordered" evidence="5">
    <location>
        <begin position="282"/>
        <end position="304"/>
    </location>
</feature>
<dbReference type="Pfam" id="PF00172">
    <property type="entry name" value="Zn_clus"/>
    <property type="match status" value="1"/>
</dbReference>
<dbReference type="PANTHER" id="PTHR31069:SF12">
    <property type="entry name" value="TRANSCRIPTION FACTOR DOMAIN-CONTAINING PROTEIN"/>
    <property type="match status" value="1"/>
</dbReference>
<dbReference type="PROSITE" id="PS00463">
    <property type="entry name" value="ZN2_CY6_FUNGAL_1"/>
    <property type="match status" value="1"/>
</dbReference>
<evidence type="ECO:0000256" key="3">
    <source>
        <dbReference type="ARBA" id="ARBA00023163"/>
    </source>
</evidence>
<evidence type="ECO:0000313" key="7">
    <source>
        <dbReference type="EMBL" id="EMD41014.1"/>
    </source>
</evidence>
<reference evidence="7 8" key="1">
    <citation type="journal article" date="2012" name="Proc. Natl. Acad. Sci. U.S.A.">
        <title>Comparative genomics of Ceriporiopsis subvermispora and Phanerochaete chrysosporium provide insight into selective ligninolysis.</title>
        <authorList>
            <person name="Fernandez-Fueyo E."/>
            <person name="Ruiz-Duenas F.J."/>
            <person name="Ferreira P."/>
            <person name="Floudas D."/>
            <person name="Hibbett D.S."/>
            <person name="Canessa P."/>
            <person name="Larrondo L.F."/>
            <person name="James T.Y."/>
            <person name="Seelenfreund D."/>
            <person name="Lobos S."/>
            <person name="Polanco R."/>
            <person name="Tello M."/>
            <person name="Honda Y."/>
            <person name="Watanabe T."/>
            <person name="Watanabe T."/>
            <person name="Ryu J.S."/>
            <person name="Kubicek C.P."/>
            <person name="Schmoll M."/>
            <person name="Gaskell J."/>
            <person name="Hammel K.E."/>
            <person name="St John F.J."/>
            <person name="Vanden Wymelenberg A."/>
            <person name="Sabat G."/>
            <person name="Splinter BonDurant S."/>
            <person name="Syed K."/>
            <person name="Yadav J.S."/>
            <person name="Doddapaneni H."/>
            <person name="Subramanian V."/>
            <person name="Lavin J.L."/>
            <person name="Oguiza J.A."/>
            <person name="Perez G."/>
            <person name="Pisabarro A.G."/>
            <person name="Ramirez L."/>
            <person name="Santoyo F."/>
            <person name="Master E."/>
            <person name="Coutinho P.M."/>
            <person name="Henrissat B."/>
            <person name="Lombard V."/>
            <person name="Magnuson J.K."/>
            <person name="Kuees U."/>
            <person name="Hori C."/>
            <person name="Igarashi K."/>
            <person name="Samejima M."/>
            <person name="Held B.W."/>
            <person name="Barry K.W."/>
            <person name="LaButti K.M."/>
            <person name="Lapidus A."/>
            <person name="Lindquist E.A."/>
            <person name="Lucas S.M."/>
            <person name="Riley R."/>
            <person name="Salamov A.A."/>
            <person name="Hoffmeister D."/>
            <person name="Schwenk D."/>
            <person name="Hadar Y."/>
            <person name="Yarden O."/>
            <person name="de Vries R.P."/>
            <person name="Wiebenga A."/>
            <person name="Stenlid J."/>
            <person name="Eastwood D."/>
            <person name="Grigoriev I.V."/>
            <person name="Berka R.M."/>
            <person name="Blanchette R.A."/>
            <person name="Kersten P."/>
            <person name="Martinez A.T."/>
            <person name="Vicuna R."/>
            <person name="Cullen D."/>
        </authorList>
    </citation>
    <scope>NUCLEOTIDE SEQUENCE [LARGE SCALE GENOMIC DNA]</scope>
    <source>
        <strain evidence="7 8">B</strain>
    </source>
</reference>
<keyword evidence="1" id="KW-0805">Transcription regulation</keyword>
<dbReference type="PANTHER" id="PTHR31069">
    <property type="entry name" value="OLEATE-ACTIVATED TRANSCRIPTION FACTOR 1-RELATED"/>
    <property type="match status" value="1"/>
</dbReference>
<evidence type="ECO:0000256" key="1">
    <source>
        <dbReference type="ARBA" id="ARBA00023015"/>
    </source>
</evidence>
<dbReference type="InterPro" id="IPR001138">
    <property type="entry name" value="Zn2Cys6_DnaBD"/>
</dbReference>
<proteinExistence type="predicted"/>
<dbReference type="GO" id="GO:0008270">
    <property type="term" value="F:zinc ion binding"/>
    <property type="evidence" value="ECO:0007669"/>
    <property type="project" value="InterPro"/>
</dbReference>
<dbReference type="InterPro" id="IPR036864">
    <property type="entry name" value="Zn2-C6_fun-type_DNA-bd_sf"/>
</dbReference>
<dbReference type="GO" id="GO:0000978">
    <property type="term" value="F:RNA polymerase II cis-regulatory region sequence-specific DNA binding"/>
    <property type="evidence" value="ECO:0007669"/>
    <property type="project" value="TreeGrafter"/>
</dbReference>
<feature type="compositionally biased region" description="Polar residues" evidence="5">
    <location>
        <begin position="98"/>
        <end position="113"/>
    </location>
</feature>
<accession>M2PW43</accession>
<gene>
    <name evidence="7" type="ORF">CERSUDRAFT_121607</name>
</gene>
<feature type="compositionally biased region" description="Low complexity" evidence="5">
    <location>
        <begin position="114"/>
        <end position="132"/>
    </location>
</feature>
<dbReference type="GO" id="GO:0000981">
    <property type="term" value="F:DNA-binding transcription factor activity, RNA polymerase II-specific"/>
    <property type="evidence" value="ECO:0007669"/>
    <property type="project" value="InterPro"/>
</dbReference>
<evidence type="ECO:0000313" key="8">
    <source>
        <dbReference type="Proteomes" id="UP000016930"/>
    </source>
</evidence>
<dbReference type="AlphaFoldDB" id="M2PW43"/>
<dbReference type="EMBL" id="KB445792">
    <property type="protein sequence ID" value="EMD41014.1"/>
    <property type="molecule type" value="Genomic_DNA"/>
</dbReference>
<dbReference type="PROSITE" id="PS50048">
    <property type="entry name" value="ZN2_CY6_FUNGAL_2"/>
    <property type="match status" value="1"/>
</dbReference>
<dbReference type="CDD" id="cd00067">
    <property type="entry name" value="GAL4"/>
    <property type="match status" value="1"/>
</dbReference>
<dbReference type="InterPro" id="IPR050675">
    <property type="entry name" value="OAF3"/>
</dbReference>
<feature type="region of interest" description="Disordered" evidence="5">
    <location>
        <begin position="1"/>
        <end position="51"/>
    </location>
</feature>
<dbReference type="GO" id="GO:0005634">
    <property type="term" value="C:nucleus"/>
    <property type="evidence" value="ECO:0007669"/>
    <property type="project" value="TreeGrafter"/>
</dbReference>
<evidence type="ECO:0000256" key="2">
    <source>
        <dbReference type="ARBA" id="ARBA00023125"/>
    </source>
</evidence>